<dbReference type="AlphaFoldDB" id="A0A1G9N7U5"/>
<organism evidence="6 7">
    <name type="scientific">Corynebacterium mycetoides</name>
    <dbReference type="NCBI Taxonomy" id="38302"/>
    <lineage>
        <taxon>Bacteria</taxon>
        <taxon>Bacillati</taxon>
        <taxon>Actinomycetota</taxon>
        <taxon>Actinomycetes</taxon>
        <taxon>Mycobacteriales</taxon>
        <taxon>Corynebacteriaceae</taxon>
        <taxon>Corynebacterium</taxon>
    </lineage>
</organism>
<evidence type="ECO:0000313" key="6">
    <source>
        <dbReference type="EMBL" id="SDL82443.1"/>
    </source>
</evidence>
<evidence type="ECO:0000256" key="1">
    <source>
        <dbReference type="ARBA" id="ARBA00022729"/>
    </source>
</evidence>
<reference evidence="7" key="1">
    <citation type="submission" date="2016-10" db="EMBL/GenBank/DDBJ databases">
        <authorList>
            <person name="Varghese N."/>
            <person name="Submissions S."/>
        </authorList>
    </citation>
    <scope>NUCLEOTIDE SEQUENCE [LARGE SCALE GENOMIC DNA]</scope>
    <source>
        <strain evidence="7">DSM 20632</strain>
    </source>
</reference>
<feature type="region of interest" description="Disordered" evidence="3">
    <location>
        <begin position="25"/>
        <end position="50"/>
    </location>
</feature>
<dbReference type="STRING" id="38302.SAMN04488535_0900"/>
<dbReference type="PROSITE" id="PS51257">
    <property type="entry name" value="PROKAR_LIPOPROTEIN"/>
    <property type="match status" value="1"/>
</dbReference>
<evidence type="ECO:0000256" key="3">
    <source>
        <dbReference type="SAM" id="MobiDB-lite"/>
    </source>
</evidence>
<dbReference type="RefSeq" id="WP_092149318.1">
    <property type="nucleotide sequence ID" value="NZ_LT629700.1"/>
</dbReference>
<comment type="similarity">
    <text evidence="2">Belongs to the MTB12 family.</text>
</comment>
<protein>
    <recommendedName>
        <fullName evidence="5">Low molecular weight antigen MTB12-like C-terminal domain-containing protein</fullName>
    </recommendedName>
</protein>
<name>A0A1G9N7U5_9CORY</name>
<feature type="domain" description="Low molecular weight antigen MTB12-like C-terminal" evidence="5">
    <location>
        <begin position="54"/>
        <end position="165"/>
    </location>
</feature>
<gene>
    <name evidence="6" type="ORF">SAMN04488535_0900</name>
</gene>
<sequence length="207" mass="20956">MNARKLTAAVAAFGAALTLAACSTGDDAEPGATSTTATAEPVPGSTEAAPATQLPTAAELNGVLARATDPALPMEERVLTVQGGETAPELFDVMAQSQQESGANFQVVDPVLPGYEPNTVLATVSFTQPAEAADSTGLAENVEFVFEDGHWKLSQTWACTLVTHTLPPEQLPAMCQAAPAGAPAEAPVEAPAEAPAEAPVEAPAPAL</sequence>
<keyword evidence="1 4" id="KW-0732">Signal</keyword>
<evidence type="ECO:0000259" key="5">
    <source>
        <dbReference type="Pfam" id="PF26580"/>
    </source>
</evidence>
<feature type="chain" id="PRO_5038990068" description="Low molecular weight antigen MTB12-like C-terminal domain-containing protein" evidence="4">
    <location>
        <begin position="21"/>
        <end position="207"/>
    </location>
</feature>
<evidence type="ECO:0000256" key="4">
    <source>
        <dbReference type="SAM" id="SignalP"/>
    </source>
</evidence>
<dbReference type="OrthoDB" id="4567960at2"/>
<dbReference type="InterPro" id="IPR058644">
    <property type="entry name" value="Mtb12-like_C"/>
</dbReference>
<evidence type="ECO:0000256" key="2">
    <source>
        <dbReference type="ARBA" id="ARBA00093774"/>
    </source>
</evidence>
<keyword evidence="7" id="KW-1185">Reference proteome</keyword>
<feature type="region of interest" description="Disordered" evidence="3">
    <location>
        <begin position="186"/>
        <end position="207"/>
    </location>
</feature>
<accession>A0A1G9N7U5</accession>
<dbReference type="EMBL" id="LT629700">
    <property type="protein sequence ID" value="SDL82443.1"/>
    <property type="molecule type" value="Genomic_DNA"/>
</dbReference>
<feature type="signal peptide" evidence="4">
    <location>
        <begin position="1"/>
        <end position="20"/>
    </location>
</feature>
<evidence type="ECO:0000313" key="7">
    <source>
        <dbReference type="Proteomes" id="UP000199350"/>
    </source>
</evidence>
<dbReference type="Pfam" id="PF26580">
    <property type="entry name" value="Mtb12_C"/>
    <property type="match status" value="1"/>
</dbReference>
<dbReference type="Proteomes" id="UP000199350">
    <property type="component" value="Chromosome I"/>
</dbReference>
<proteinExistence type="inferred from homology"/>